<name>A0ABP6QQ56_9ACTN</name>
<accession>A0ABP6QQ56</accession>
<dbReference type="RefSeq" id="WP_344840196.1">
    <property type="nucleotide sequence ID" value="NZ_BAAAUV010000060.1"/>
</dbReference>
<feature type="compositionally biased region" description="Basic and acidic residues" evidence="1">
    <location>
        <begin position="222"/>
        <end position="233"/>
    </location>
</feature>
<dbReference type="EMBL" id="BAAAUV010000060">
    <property type="protein sequence ID" value="GAA3243659.1"/>
    <property type="molecule type" value="Genomic_DNA"/>
</dbReference>
<evidence type="ECO:0000313" key="2">
    <source>
        <dbReference type="EMBL" id="GAA3243659.1"/>
    </source>
</evidence>
<feature type="compositionally biased region" description="Basic residues" evidence="1">
    <location>
        <begin position="241"/>
        <end position="250"/>
    </location>
</feature>
<comment type="caution">
    <text evidence="2">The sequence shown here is derived from an EMBL/GenBank/DDBJ whole genome shotgun (WGS) entry which is preliminary data.</text>
</comment>
<reference evidence="3" key="1">
    <citation type="journal article" date="2019" name="Int. J. Syst. Evol. Microbiol.">
        <title>The Global Catalogue of Microorganisms (GCM) 10K type strain sequencing project: providing services to taxonomists for standard genome sequencing and annotation.</title>
        <authorList>
            <consortium name="The Broad Institute Genomics Platform"/>
            <consortium name="The Broad Institute Genome Sequencing Center for Infectious Disease"/>
            <person name="Wu L."/>
            <person name="Ma J."/>
        </authorList>
    </citation>
    <scope>NUCLEOTIDE SEQUENCE [LARGE SCALE GENOMIC DNA]</scope>
    <source>
        <strain evidence="3">JCM 9377</strain>
    </source>
</reference>
<feature type="region of interest" description="Disordered" evidence="1">
    <location>
        <begin position="215"/>
        <end position="250"/>
    </location>
</feature>
<evidence type="ECO:0000256" key="1">
    <source>
        <dbReference type="SAM" id="MobiDB-lite"/>
    </source>
</evidence>
<organism evidence="2 3">
    <name type="scientific">Actinocorallia longicatena</name>
    <dbReference type="NCBI Taxonomy" id="111803"/>
    <lineage>
        <taxon>Bacteria</taxon>
        <taxon>Bacillati</taxon>
        <taxon>Actinomycetota</taxon>
        <taxon>Actinomycetes</taxon>
        <taxon>Streptosporangiales</taxon>
        <taxon>Thermomonosporaceae</taxon>
        <taxon>Actinocorallia</taxon>
    </lineage>
</organism>
<sequence>MGSNSSTAHLVYGVSPTVSAHVAAWSGKFAEEIAYAEMIAKGGLDPEDPLGPPVVDFASPTEQYELFCLSIEQSQSYLQEAGAEHGELTEEYFGAVKTAYQTVDRYLEGLDPEDLQQIAADNGFQHPEHASGTGTGTHPLAYWLNPTVEDQDPTKTAIQAKALERYAQFVTAGGQAEPAEADDGKWTATADQFWAAHTQMNHQLISYADTETMRLQSPTDRGPFHVRREEHHPPCGQARRPDRHRGRKLT</sequence>
<gene>
    <name evidence="2" type="ORF">GCM10010468_81760</name>
</gene>
<evidence type="ECO:0000313" key="3">
    <source>
        <dbReference type="Proteomes" id="UP001501237"/>
    </source>
</evidence>
<keyword evidence="3" id="KW-1185">Reference proteome</keyword>
<dbReference type="Proteomes" id="UP001501237">
    <property type="component" value="Unassembled WGS sequence"/>
</dbReference>
<proteinExistence type="predicted"/>
<protein>
    <submittedName>
        <fullName evidence="2">Uncharacterized protein</fullName>
    </submittedName>
</protein>